<organism evidence="2 3">
    <name type="scientific">Punica granatum</name>
    <name type="common">Pomegranate</name>
    <dbReference type="NCBI Taxonomy" id="22663"/>
    <lineage>
        <taxon>Eukaryota</taxon>
        <taxon>Viridiplantae</taxon>
        <taxon>Streptophyta</taxon>
        <taxon>Embryophyta</taxon>
        <taxon>Tracheophyta</taxon>
        <taxon>Spermatophyta</taxon>
        <taxon>Magnoliopsida</taxon>
        <taxon>eudicotyledons</taxon>
        <taxon>Gunneridae</taxon>
        <taxon>Pentapetalae</taxon>
        <taxon>rosids</taxon>
        <taxon>malvids</taxon>
        <taxon>Myrtales</taxon>
        <taxon>Lythraceae</taxon>
        <taxon>Punica</taxon>
    </lineage>
</organism>
<feature type="transmembrane region" description="Helical" evidence="1">
    <location>
        <begin position="12"/>
        <end position="32"/>
    </location>
</feature>
<evidence type="ECO:0000313" key="2">
    <source>
        <dbReference type="EMBL" id="PKI53146.1"/>
    </source>
</evidence>
<sequence length="125" mass="14219">MPHRFSGARVSMLPALVVSMIRGSLILFYLNLYPFDKYIFLLHRPLNIDLWSFVDVRLSIDLEYFTSCPRPRTLNLKSSTLGPQVLNLRPLTSRCPSTSRRPSNSGPRTHVILDLTLSVDLESST</sequence>
<keyword evidence="1" id="KW-0812">Transmembrane</keyword>
<accession>A0A2I0JBW3</accession>
<name>A0A2I0JBW3_PUNGR</name>
<keyword evidence="1" id="KW-0472">Membrane</keyword>
<keyword evidence="1" id="KW-1133">Transmembrane helix</keyword>
<dbReference type="EMBL" id="PGOL01001879">
    <property type="protein sequence ID" value="PKI53146.1"/>
    <property type="molecule type" value="Genomic_DNA"/>
</dbReference>
<proteinExistence type="predicted"/>
<dbReference type="AlphaFoldDB" id="A0A2I0JBW3"/>
<evidence type="ECO:0000313" key="3">
    <source>
        <dbReference type="Proteomes" id="UP000233551"/>
    </source>
</evidence>
<keyword evidence="3" id="KW-1185">Reference proteome</keyword>
<dbReference type="Proteomes" id="UP000233551">
    <property type="component" value="Unassembled WGS sequence"/>
</dbReference>
<evidence type="ECO:0000256" key="1">
    <source>
        <dbReference type="SAM" id="Phobius"/>
    </source>
</evidence>
<gene>
    <name evidence="2" type="ORF">CRG98_026451</name>
</gene>
<comment type="caution">
    <text evidence="2">The sequence shown here is derived from an EMBL/GenBank/DDBJ whole genome shotgun (WGS) entry which is preliminary data.</text>
</comment>
<protein>
    <submittedName>
        <fullName evidence="2">Uncharacterized protein</fullName>
    </submittedName>
</protein>
<reference evidence="2 3" key="1">
    <citation type="submission" date="2017-11" db="EMBL/GenBank/DDBJ databases">
        <title>De-novo sequencing of pomegranate (Punica granatum L.) genome.</title>
        <authorList>
            <person name="Akparov Z."/>
            <person name="Amiraslanov A."/>
            <person name="Hajiyeva S."/>
            <person name="Abbasov M."/>
            <person name="Kaur K."/>
            <person name="Hamwieh A."/>
            <person name="Solovyev V."/>
            <person name="Salamov A."/>
            <person name="Braich B."/>
            <person name="Kosarev P."/>
            <person name="Mahmoud A."/>
            <person name="Hajiyev E."/>
            <person name="Babayeva S."/>
            <person name="Izzatullayeva V."/>
            <person name="Mammadov A."/>
            <person name="Mammadov A."/>
            <person name="Sharifova S."/>
            <person name="Ojaghi J."/>
            <person name="Eynullazada K."/>
            <person name="Bayramov B."/>
            <person name="Abdulazimova A."/>
            <person name="Shahmuradov I."/>
        </authorList>
    </citation>
    <scope>NUCLEOTIDE SEQUENCE [LARGE SCALE GENOMIC DNA]</scope>
    <source>
        <strain evidence="3">cv. AG2017</strain>
        <tissue evidence="2">Leaf</tissue>
    </source>
</reference>